<accession>A0A6A4GX55</accession>
<dbReference type="Proteomes" id="UP000799118">
    <property type="component" value="Unassembled WGS sequence"/>
</dbReference>
<sequence>MAAPSDTAPARIRGRLAYFQNNSNNFCGSAQGVLFAFERRTCEVPVPVVLQVNIPPRTSPEYIFSEFWIFRPSVYVNSQCATLSALDTTSISCPSTQCSYTAYYLRQSLLSTSSLRRNLAVSDLANVVLVPRGDVLVVKFSLDRLEGKDINMQTDGASIKLLLERMPTMLNRKLPPKTSGQILDLCKPQVLCALSSTSTSLRDFVRSYYSIRLSTQLSFYVNNPILLRSTMNSSNSFIIGSFVLSFLNLVPNSNFPLLIAGPRDSRDAWRSNAAAEGWVVEYVDIPHVFEDYCGEYMAYRTSKGRRIRILLSKSDSAIYFVLGFSNVASLNILTSDSLYMPYPKLVLRSTYLDVHWSPYFMPSLLPSSVRRHHRGNRPGDTAHDKSCCPAVWRSFTDSATWNLRWGGCAGSDSCPSRLELSARWNFAYIQEIIAFNMASVEQESILSLIERHLQTGLLCDWKDVDPLRLLVSGPAGVGKFTLVQSIAKLFKERLSEDLLLITTPTSVAAAHIGGIPLQHWVNTATLSNEQRNTLRVAKYLIVNDVCLCSADVLRRILDAFASAHGLEVGDVEGQAFNGVNVIVLGDLVPDASSTGVGYAEENIEGGDRGLEDRDWLAMANDLAAFARLNFK</sequence>
<dbReference type="EMBL" id="ML769657">
    <property type="protein sequence ID" value="KAE9390449.1"/>
    <property type="molecule type" value="Genomic_DNA"/>
</dbReference>
<reference evidence="1" key="1">
    <citation type="journal article" date="2019" name="Environ. Microbiol.">
        <title>Fungal ecological strategies reflected in gene transcription - a case study of two litter decomposers.</title>
        <authorList>
            <person name="Barbi F."/>
            <person name="Kohler A."/>
            <person name="Barry K."/>
            <person name="Baskaran P."/>
            <person name="Daum C."/>
            <person name="Fauchery L."/>
            <person name="Ihrmark K."/>
            <person name="Kuo A."/>
            <person name="LaButti K."/>
            <person name="Lipzen A."/>
            <person name="Morin E."/>
            <person name="Grigoriev I.V."/>
            <person name="Henrissat B."/>
            <person name="Lindahl B."/>
            <person name="Martin F."/>
        </authorList>
    </citation>
    <scope>NUCLEOTIDE SEQUENCE</scope>
    <source>
        <strain evidence="1">JB14</strain>
    </source>
</reference>
<dbReference type="AlphaFoldDB" id="A0A6A4GX55"/>
<keyword evidence="2" id="KW-1185">Reference proteome</keyword>
<name>A0A6A4GX55_9AGAR</name>
<organism evidence="1 2">
    <name type="scientific">Gymnopus androsaceus JB14</name>
    <dbReference type="NCBI Taxonomy" id="1447944"/>
    <lineage>
        <taxon>Eukaryota</taxon>
        <taxon>Fungi</taxon>
        <taxon>Dikarya</taxon>
        <taxon>Basidiomycota</taxon>
        <taxon>Agaricomycotina</taxon>
        <taxon>Agaricomycetes</taxon>
        <taxon>Agaricomycetidae</taxon>
        <taxon>Agaricales</taxon>
        <taxon>Marasmiineae</taxon>
        <taxon>Omphalotaceae</taxon>
        <taxon>Gymnopus</taxon>
    </lineage>
</organism>
<gene>
    <name evidence="1" type="ORF">BT96DRAFT_1002266</name>
</gene>
<dbReference type="Gene3D" id="3.40.50.300">
    <property type="entry name" value="P-loop containing nucleotide triphosphate hydrolases"/>
    <property type="match status" value="1"/>
</dbReference>
<dbReference type="SUPFAM" id="SSF52540">
    <property type="entry name" value="P-loop containing nucleoside triphosphate hydrolases"/>
    <property type="match status" value="1"/>
</dbReference>
<evidence type="ECO:0000313" key="1">
    <source>
        <dbReference type="EMBL" id="KAE9390449.1"/>
    </source>
</evidence>
<protein>
    <recommendedName>
        <fullName evidence="3">ATP-dependent DNA helicase</fullName>
    </recommendedName>
</protein>
<evidence type="ECO:0008006" key="3">
    <source>
        <dbReference type="Google" id="ProtNLM"/>
    </source>
</evidence>
<proteinExistence type="predicted"/>
<dbReference type="OrthoDB" id="3130760at2759"/>
<evidence type="ECO:0000313" key="2">
    <source>
        <dbReference type="Proteomes" id="UP000799118"/>
    </source>
</evidence>
<dbReference type="InterPro" id="IPR027417">
    <property type="entry name" value="P-loop_NTPase"/>
</dbReference>